<name>S4P879_9NEOP</name>
<dbReference type="EMBL" id="GAIX01009640">
    <property type="protein sequence ID" value="JAA82920.1"/>
    <property type="molecule type" value="Transcribed_RNA"/>
</dbReference>
<organism evidence="1">
    <name type="scientific">Pararge aegeria</name>
    <name type="common">speckled wood butterfly</name>
    <dbReference type="NCBI Taxonomy" id="116150"/>
    <lineage>
        <taxon>Eukaryota</taxon>
        <taxon>Metazoa</taxon>
        <taxon>Ecdysozoa</taxon>
        <taxon>Arthropoda</taxon>
        <taxon>Hexapoda</taxon>
        <taxon>Insecta</taxon>
        <taxon>Pterygota</taxon>
        <taxon>Neoptera</taxon>
        <taxon>Endopterygota</taxon>
        <taxon>Lepidoptera</taxon>
        <taxon>Glossata</taxon>
        <taxon>Ditrysia</taxon>
        <taxon>Papilionoidea</taxon>
        <taxon>Nymphalidae</taxon>
        <taxon>Satyrinae</taxon>
        <taxon>Satyrini</taxon>
        <taxon>Parargina</taxon>
        <taxon>Pararge</taxon>
    </lineage>
</organism>
<sequence length="72" mass="8250">MKAEVLATIVSNAKAQTGASFPYINMAVPTRAFIRLIQHFILDRDESKLSSIENNKEIVESQWRLLPYRSKI</sequence>
<evidence type="ECO:0000313" key="1">
    <source>
        <dbReference type="EMBL" id="JAA82920.1"/>
    </source>
</evidence>
<reference evidence="1" key="1">
    <citation type="journal article" date="2013" name="BMC Genomics">
        <title>Unscrambling butterfly oogenesis.</title>
        <authorList>
            <person name="Carter J.M."/>
            <person name="Baker S.C."/>
            <person name="Pink R."/>
            <person name="Carter D.R."/>
            <person name="Collins A."/>
            <person name="Tomlin J."/>
            <person name="Gibbs M."/>
            <person name="Breuker C.J."/>
        </authorList>
    </citation>
    <scope>NUCLEOTIDE SEQUENCE</scope>
    <source>
        <tissue evidence="1">Ovary</tissue>
    </source>
</reference>
<reference evidence="1" key="2">
    <citation type="submission" date="2013-05" db="EMBL/GenBank/DDBJ databases">
        <authorList>
            <person name="Carter J.-M."/>
            <person name="Baker S.C."/>
            <person name="Pink R."/>
            <person name="Carter D.R.F."/>
            <person name="Collins A."/>
            <person name="Tomlin J."/>
            <person name="Gibbs M."/>
            <person name="Breuker C.J."/>
        </authorList>
    </citation>
    <scope>NUCLEOTIDE SEQUENCE</scope>
    <source>
        <tissue evidence="1">Ovary</tissue>
    </source>
</reference>
<protein>
    <submittedName>
        <fullName evidence="1">Uncharacterized protein</fullName>
    </submittedName>
</protein>
<accession>S4P879</accession>
<dbReference type="AlphaFoldDB" id="S4P879"/>
<proteinExistence type="predicted"/>